<name>A0A0C9Z561_9AGAM</name>
<evidence type="ECO:0000259" key="11">
    <source>
        <dbReference type="Pfam" id="PF16900"/>
    </source>
</evidence>
<gene>
    <name evidence="12" type="ORF">PISMIDRAFT_104306</name>
</gene>
<dbReference type="Proteomes" id="UP000054018">
    <property type="component" value="Unassembled WGS sequence"/>
</dbReference>
<dbReference type="OrthoDB" id="2672277at2759"/>
<dbReference type="GO" id="GO:0007004">
    <property type="term" value="P:telomere maintenance via telomerase"/>
    <property type="evidence" value="ECO:0007669"/>
    <property type="project" value="UniProtKB-ARBA"/>
</dbReference>
<evidence type="ECO:0000256" key="8">
    <source>
        <dbReference type="ARBA" id="ARBA00023125"/>
    </source>
</evidence>
<dbReference type="STRING" id="765257.A0A0C9Z561"/>
<keyword evidence="4" id="KW-0235">DNA replication</keyword>
<evidence type="ECO:0000256" key="1">
    <source>
        <dbReference type="ARBA" id="ARBA00004123"/>
    </source>
</evidence>
<dbReference type="Gene3D" id="2.40.50.140">
    <property type="entry name" value="Nucleic acid-binding proteins"/>
    <property type="match status" value="3"/>
</dbReference>
<dbReference type="CDD" id="cd04475">
    <property type="entry name" value="RPA1_DBD_B"/>
    <property type="match status" value="1"/>
</dbReference>
<organism evidence="12 13">
    <name type="scientific">Pisolithus microcarpus 441</name>
    <dbReference type="NCBI Taxonomy" id="765257"/>
    <lineage>
        <taxon>Eukaryota</taxon>
        <taxon>Fungi</taxon>
        <taxon>Dikarya</taxon>
        <taxon>Basidiomycota</taxon>
        <taxon>Agaricomycotina</taxon>
        <taxon>Agaricomycetes</taxon>
        <taxon>Agaricomycetidae</taxon>
        <taxon>Boletales</taxon>
        <taxon>Sclerodermatineae</taxon>
        <taxon>Pisolithaceae</taxon>
        <taxon>Pisolithus</taxon>
    </lineage>
</organism>
<proteinExistence type="inferred from homology"/>
<feature type="domain" description="Replication protein A OB" evidence="11">
    <location>
        <begin position="277"/>
        <end position="375"/>
    </location>
</feature>
<dbReference type="Pfam" id="PF04057">
    <property type="entry name" value="Rep-A_N"/>
    <property type="match status" value="1"/>
</dbReference>
<comment type="similarity">
    <text evidence="2">Belongs to the replication factor A protein 1 family.</text>
</comment>
<keyword evidence="9" id="KW-0539">Nucleus</keyword>
<dbReference type="AlphaFoldDB" id="A0A0C9Z561"/>
<dbReference type="Pfam" id="PF16900">
    <property type="entry name" value="REPA_OB_2"/>
    <property type="match status" value="1"/>
</dbReference>
<dbReference type="InterPro" id="IPR007199">
    <property type="entry name" value="Rep_factor-A_N"/>
</dbReference>
<keyword evidence="7" id="KW-0862">Zinc</keyword>
<protein>
    <recommendedName>
        <fullName evidence="3">Replication factor A protein 1</fullName>
    </recommendedName>
</protein>
<accession>A0A0C9Z561</accession>
<dbReference type="SUPFAM" id="SSF50249">
    <property type="entry name" value="Nucleic acid-binding proteins"/>
    <property type="match status" value="3"/>
</dbReference>
<sequence length="407" mass="45470">MNPQLTTGICSCLGNSPLSKVNTIIAQFTVQLRSIKKIKTRTFDRYWVAISDGRTFVQATLARSLHCQVTDGYVTTNSVITVDNFTCTIIRGKRIIIILDLHVVSRTVERIGNPVPASSVAQPVPAREPLSFGTLDSKSIPVYPAADDARGRSTSPIRCIDPFVQNWTIRARVIGKSEVRHCGQRRSGGKAFMARLMDESQEISAIGFDGAVDTIYDKLDKGNVYYISQARVTKVTEKYQGSGVQNAYQLRFGEDTKVEECLEPTSIPIIRYNFIPISSLEELRTDSFCDILAILKEVGPLRMVRCRWATGIRIRSNRHINIMDMSQHVVRVTLWGELAETFLADDLSVIAWKTVKIGGWGGKSLVMTSYSVMTIAPEIEEAYLLRQWYDAIGARAAFRSYPSTNVL</sequence>
<evidence type="ECO:0000256" key="7">
    <source>
        <dbReference type="ARBA" id="ARBA00022833"/>
    </source>
</evidence>
<keyword evidence="6" id="KW-0863">Zinc-finger</keyword>
<dbReference type="FunFam" id="2.40.50.140:FF:000064">
    <property type="entry name" value="Replication protein A subunit"/>
    <property type="match status" value="1"/>
</dbReference>
<dbReference type="FunFam" id="2.40.50.140:FF:000041">
    <property type="entry name" value="Replication protein A subunit"/>
    <property type="match status" value="1"/>
</dbReference>
<dbReference type="HOGENOM" id="CLU_012393_2_2_1"/>
<dbReference type="InterPro" id="IPR031657">
    <property type="entry name" value="REPA_OB_2"/>
</dbReference>
<dbReference type="PANTHER" id="PTHR47165:SF4">
    <property type="entry name" value="OS03G0429900 PROTEIN"/>
    <property type="match status" value="1"/>
</dbReference>
<dbReference type="EMBL" id="KN833753">
    <property type="protein sequence ID" value="KIK21319.1"/>
    <property type="molecule type" value="Genomic_DNA"/>
</dbReference>
<evidence type="ECO:0000256" key="5">
    <source>
        <dbReference type="ARBA" id="ARBA00022723"/>
    </source>
</evidence>
<evidence type="ECO:0000259" key="10">
    <source>
        <dbReference type="Pfam" id="PF04057"/>
    </source>
</evidence>
<dbReference type="GO" id="GO:0008270">
    <property type="term" value="F:zinc ion binding"/>
    <property type="evidence" value="ECO:0007669"/>
    <property type="project" value="UniProtKB-KW"/>
</dbReference>
<dbReference type="GO" id="GO:0006260">
    <property type="term" value="P:DNA replication"/>
    <property type="evidence" value="ECO:0007669"/>
    <property type="project" value="UniProtKB-KW"/>
</dbReference>
<comment type="subcellular location">
    <subcellularLocation>
        <location evidence="1">Nucleus</location>
    </subcellularLocation>
</comment>
<keyword evidence="13" id="KW-1185">Reference proteome</keyword>
<evidence type="ECO:0000313" key="13">
    <source>
        <dbReference type="Proteomes" id="UP000054018"/>
    </source>
</evidence>
<dbReference type="PANTHER" id="PTHR47165">
    <property type="entry name" value="OS03G0429900 PROTEIN"/>
    <property type="match status" value="1"/>
</dbReference>
<feature type="domain" description="Replication factor-A protein 1 N-terminal" evidence="10">
    <location>
        <begin position="27"/>
        <end position="105"/>
    </location>
</feature>
<dbReference type="CDD" id="cd04474">
    <property type="entry name" value="RPA1_DBD_A"/>
    <property type="match status" value="1"/>
</dbReference>
<evidence type="ECO:0000256" key="6">
    <source>
        <dbReference type="ARBA" id="ARBA00022771"/>
    </source>
</evidence>
<dbReference type="GO" id="GO:0005662">
    <property type="term" value="C:DNA replication factor A complex"/>
    <property type="evidence" value="ECO:0007669"/>
    <property type="project" value="UniProtKB-ARBA"/>
</dbReference>
<dbReference type="GO" id="GO:0000781">
    <property type="term" value="C:chromosome, telomeric region"/>
    <property type="evidence" value="ECO:0007669"/>
    <property type="project" value="UniProtKB-ARBA"/>
</dbReference>
<reference evidence="12 13" key="1">
    <citation type="submission" date="2014-04" db="EMBL/GenBank/DDBJ databases">
        <authorList>
            <consortium name="DOE Joint Genome Institute"/>
            <person name="Kuo A."/>
            <person name="Kohler A."/>
            <person name="Costa M.D."/>
            <person name="Nagy L.G."/>
            <person name="Floudas D."/>
            <person name="Copeland A."/>
            <person name="Barry K.W."/>
            <person name="Cichocki N."/>
            <person name="Veneault-Fourrey C."/>
            <person name="LaButti K."/>
            <person name="Lindquist E.A."/>
            <person name="Lipzen A."/>
            <person name="Lundell T."/>
            <person name="Morin E."/>
            <person name="Murat C."/>
            <person name="Sun H."/>
            <person name="Tunlid A."/>
            <person name="Henrissat B."/>
            <person name="Grigoriev I.V."/>
            <person name="Hibbett D.S."/>
            <person name="Martin F."/>
            <person name="Nordberg H.P."/>
            <person name="Cantor M.N."/>
            <person name="Hua S.X."/>
        </authorList>
    </citation>
    <scope>NUCLEOTIDE SEQUENCE [LARGE SCALE GENOMIC DNA]</scope>
    <source>
        <strain evidence="12 13">441</strain>
    </source>
</reference>
<keyword evidence="5" id="KW-0479">Metal-binding</keyword>
<evidence type="ECO:0000256" key="3">
    <source>
        <dbReference type="ARBA" id="ARBA00017351"/>
    </source>
</evidence>
<dbReference type="GO" id="GO:0003677">
    <property type="term" value="F:DNA binding"/>
    <property type="evidence" value="ECO:0007669"/>
    <property type="project" value="UniProtKB-KW"/>
</dbReference>
<keyword evidence="8" id="KW-0238">DNA-binding</keyword>
<evidence type="ECO:0000313" key="12">
    <source>
        <dbReference type="EMBL" id="KIK21319.1"/>
    </source>
</evidence>
<evidence type="ECO:0000256" key="9">
    <source>
        <dbReference type="ARBA" id="ARBA00023242"/>
    </source>
</evidence>
<evidence type="ECO:0000256" key="2">
    <source>
        <dbReference type="ARBA" id="ARBA00005690"/>
    </source>
</evidence>
<evidence type="ECO:0000256" key="4">
    <source>
        <dbReference type="ARBA" id="ARBA00022705"/>
    </source>
</evidence>
<dbReference type="InterPro" id="IPR012340">
    <property type="entry name" value="NA-bd_OB-fold"/>
</dbReference>
<reference evidence="13" key="2">
    <citation type="submission" date="2015-01" db="EMBL/GenBank/DDBJ databases">
        <title>Evolutionary Origins and Diversification of the Mycorrhizal Mutualists.</title>
        <authorList>
            <consortium name="DOE Joint Genome Institute"/>
            <consortium name="Mycorrhizal Genomics Consortium"/>
            <person name="Kohler A."/>
            <person name="Kuo A."/>
            <person name="Nagy L.G."/>
            <person name="Floudas D."/>
            <person name="Copeland A."/>
            <person name="Barry K.W."/>
            <person name="Cichocki N."/>
            <person name="Veneault-Fourrey C."/>
            <person name="LaButti K."/>
            <person name="Lindquist E.A."/>
            <person name="Lipzen A."/>
            <person name="Lundell T."/>
            <person name="Morin E."/>
            <person name="Murat C."/>
            <person name="Riley R."/>
            <person name="Ohm R."/>
            <person name="Sun H."/>
            <person name="Tunlid A."/>
            <person name="Henrissat B."/>
            <person name="Grigoriev I.V."/>
            <person name="Hibbett D.S."/>
            <person name="Martin F."/>
        </authorList>
    </citation>
    <scope>NUCLEOTIDE SEQUENCE [LARGE SCALE GENOMIC DNA]</scope>
    <source>
        <strain evidence="13">441</strain>
    </source>
</reference>